<dbReference type="NCBIfam" id="TIGR00558">
    <property type="entry name" value="pdxH"/>
    <property type="match status" value="1"/>
</dbReference>
<evidence type="ECO:0000259" key="12">
    <source>
        <dbReference type="Pfam" id="PF01243"/>
    </source>
</evidence>
<evidence type="ECO:0000256" key="6">
    <source>
        <dbReference type="ARBA" id="ARBA00011738"/>
    </source>
</evidence>
<dbReference type="PIRSF" id="PIRSF000190">
    <property type="entry name" value="Pyd_amn-ph_oxd"/>
    <property type="match status" value="1"/>
</dbReference>
<keyword evidence="15" id="KW-1185">Reference proteome</keyword>
<evidence type="ECO:0000259" key="13">
    <source>
        <dbReference type="Pfam" id="PF10590"/>
    </source>
</evidence>
<evidence type="ECO:0000256" key="2">
    <source>
        <dbReference type="ARBA" id="ARBA00003691"/>
    </source>
</evidence>
<proteinExistence type="inferred from homology"/>
<feature type="domain" description="Pyridoxine 5'-phosphate oxidase dimerisation C-terminal" evidence="13">
    <location>
        <begin position="177"/>
        <end position="231"/>
    </location>
</feature>
<dbReference type="Pfam" id="PF01243">
    <property type="entry name" value="PNPOx_N"/>
    <property type="match status" value="1"/>
</dbReference>
<dbReference type="Proteomes" id="UP001152799">
    <property type="component" value="Chromosome 1"/>
</dbReference>
<comment type="subunit">
    <text evidence="6">Homodimer.</text>
</comment>
<dbReference type="OrthoDB" id="303614at2759"/>
<dbReference type="AlphaFoldDB" id="A0A9N9QEC4"/>
<evidence type="ECO:0000313" key="15">
    <source>
        <dbReference type="Proteomes" id="UP001152799"/>
    </source>
</evidence>
<dbReference type="Gene3D" id="2.30.110.10">
    <property type="entry name" value="Electron Transport, Fmn-binding Protein, Chain A"/>
    <property type="match status" value="1"/>
</dbReference>
<reference evidence="14" key="1">
    <citation type="submission" date="2022-01" db="EMBL/GenBank/DDBJ databases">
        <authorList>
            <person name="King R."/>
        </authorList>
    </citation>
    <scope>NUCLEOTIDE SEQUENCE</scope>
</reference>
<dbReference type="InterPro" id="IPR012349">
    <property type="entry name" value="Split_barrel_FMN-bd"/>
</dbReference>
<evidence type="ECO:0000256" key="8">
    <source>
        <dbReference type="ARBA" id="ARBA00022630"/>
    </source>
</evidence>
<gene>
    <name evidence="14" type="ORF">CEUTPL_LOCUS1771</name>
</gene>
<evidence type="ECO:0000256" key="5">
    <source>
        <dbReference type="ARBA" id="ARBA00007301"/>
    </source>
</evidence>
<comment type="function">
    <text evidence="2">Catalyzes the oxidation of either pyridoxine 5'-phosphate (PNP) or pyridoxamine 5'-phosphate (PMP) into pyridoxal 5'-phosphate (PLP).</text>
</comment>
<dbReference type="PANTHER" id="PTHR10851:SF0">
    <property type="entry name" value="PYRIDOXINE-5'-PHOSPHATE OXIDASE"/>
    <property type="match status" value="1"/>
</dbReference>
<comment type="pathway">
    <text evidence="3">Cofactor metabolism; pyridoxal 5'-phosphate salvage; pyridoxal 5'-phosphate from pyridoxamine 5'-phosphate: step 1/1.</text>
</comment>
<organism evidence="14 15">
    <name type="scientific">Ceutorhynchus assimilis</name>
    <name type="common">cabbage seed weevil</name>
    <dbReference type="NCBI Taxonomy" id="467358"/>
    <lineage>
        <taxon>Eukaryota</taxon>
        <taxon>Metazoa</taxon>
        <taxon>Ecdysozoa</taxon>
        <taxon>Arthropoda</taxon>
        <taxon>Hexapoda</taxon>
        <taxon>Insecta</taxon>
        <taxon>Pterygota</taxon>
        <taxon>Neoptera</taxon>
        <taxon>Endopterygota</taxon>
        <taxon>Coleoptera</taxon>
        <taxon>Polyphaga</taxon>
        <taxon>Cucujiformia</taxon>
        <taxon>Curculionidae</taxon>
        <taxon>Ceutorhynchinae</taxon>
        <taxon>Ceutorhynchus</taxon>
    </lineage>
</organism>
<accession>A0A9N9QEC4</accession>
<protein>
    <recommendedName>
        <fullName evidence="7">pyridoxal 5'-phosphate synthase</fullName>
        <ecNumber evidence="7">1.4.3.5</ecNumber>
    </recommendedName>
</protein>
<evidence type="ECO:0000256" key="9">
    <source>
        <dbReference type="ARBA" id="ARBA00022643"/>
    </source>
</evidence>
<dbReference type="SUPFAM" id="SSF50475">
    <property type="entry name" value="FMN-binding split barrel"/>
    <property type="match status" value="1"/>
</dbReference>
<evidence type="ECO:0000256" key="10">
    <source>
        <dbReference type="ARBA" id="ARBA00023002"/>
    </source>
</evidence>
<dbReference type="GO" id="GO:0004733">
    <property type="term" value="F:pyridoxamine phosphate oxidase activity"/>
    <property type="evidence" value="ECO:0007669"/>
    <property type="project" value="UniProtKB-EC"/>
</dbReference>
<comment type="cofactor">
    <cofactor evidence="1">
        <name>FMN</name>
        <dbReference type="ChEBI" id="CHEBI:58210"/>
    </cofactor>
</comment>
<evidence type="ECO:0000256" key="11">
    <source>
        <dbReference type="ARBA" id="ARBA00023096"/>
    </source>
</evidence>
<dbReference type="FunFam" id="2.30.110.10:FF:000005">
    <property type="entry name" value="NAD(P)H-hydrate epimerase"/>
    <property type="match status" value="1"/>
</dbReference>
<sequence length="233" mass="27091">MDLAGIPGLLRREDILLEEDIEKKDPIDLFRKWFQQLKEDPGTIMEPSAMHLTTCTKDGVPSGRLVLLKGFAEDGFRFFTHYQSRKGQELEENPRAAITFNWTHMSRQVRVEGEVEKLPVQAANEYYNQRRYDSQISSLCSGKDTSKPVPSRAVLLQKQKFLKELYREGRVPMPELWGGYLLKPKMVEFWQGKHNGIDDRIRFRRPAANEVVDGVLTKPGENGWVYERLYPYI</sequence>
<keyword evidence="11" id="KW-0664">Pyridoxine biosynthesis</keyword>
<comment type="similarity">
    <text evidence="5">Belongs to the pyridoxamine 5'-phosphate oxidase family.</text>
</comment>
<evidence type="ECO:0000256" key="4">
    <source>
        <dbReference type="ARBA" id="ARBA00005037"/>
    </source>
</evidence>
<dbReference type="EC" id="1.4.3.5" evidence="7"/>
<evidence type="ECO:0000256" key="7">
    <source>
        <dbReference type="ARBA" id="ARBA00012801"/>
    </source>
</evidence>
<dbReference type="EMBL" id="OU892277">
    <property type="protein sequence ID" value="CAG9761059.1"/>
    <property type="molecule type" value="Genomic_DNA"/>
</dbReference>
<evidence type="ECO:0000313" key="14">
    <source>
        <dbReference type="EMBL" id="CAG9761059.1"/>
    </source>
</evidence>
<dbReference type="GO" id="GO:0010181">
    <property type="term" value="F:FMN binding"/>
    <property type="evidence" value="ECO:0007669"/>
    <property type="project" value="InterPro"/>
</dbReference>
<dbReference type="InterPro" id="IPR000659">
    <property type="entry name" value="Pyridox_Oxase"/>
</dbReference>
<dbReference type="PANTHER" id="PTHR10851">
    <property type="entry name" value="PYRIDOXINE-5-PHOSPHATE OXIDASE"/>
    <property type="match status" value="1"/>
</dbReference>
<keyword evidence="10" id="KW-0560">Oxidoreductase</keyword>
<evidence type="ECO:0000256" key="3">
    <source>
        <dbReference type="ARBA" id="ARBA00004738"/>
    </source>
</evidence>
<dbReference type="NCBIfam" id="NF004231">
    <property type="entry name" value="PRK05679.1"/>
    <property type="match status" value="1"/>
</dbReference>
<dbReference type="GO" id="GO:0008615">
    <property type="term" value="P:pyridoxine biosynthetic process"/>
    <property type="evidence" value="ECO:0007669"/>
    <property type="project" value="UniProtKB-KW"/>
</dbReference>
<dbReference type="InterPro" id="IPR019576">
    <property type="entry name" value="Pyridoxamine_oxidase_dimer_C"/>
</dbReference>
<keyword evidence="8" id="KW-0285">Flavoprotein</keyword>
<keyword evidence="9" id="KW-0288">FMN</keyword>
<name>A0A9N9QEC4_9CUCU</name>
<dbReference type="Pfam" id="PF10590">
    <property type="entry name" value="PNP_phzG_C"/>
    <property type="match status" value="1"/>
</dbReference>
<dbReference type="InterPro" id="IPR011576">
    <property type="entry name" value="Pyridox_Oxase_N"/>
</dbReference>
<evidence type="ECO:0000256" key="1">
    <source>
        <dbReference type="ARBA" id="ARBA00001917"/>
    </source>
</evidence>
<comment type="pathway">
    <text evidence="4">Cofactor metabolism; pyridoxal 5'-phosphate salvage; pyridoxal 5'-phosphate from pyridoxine 5'-phosphate: step 1/1.</text>
</comment>
<feature type="domain" description="Pyridoxamine 5'-phosphate oxidase N-terminal" evidence="12">
    <location>
        <begin position="45"/>
        <end position="155"/>
    </location>
</feature>